<protein>
    <submittedName>
        <fullName evidence="1">Uncharacterized protein</fullName>
    </submittedName>
</protein>
<dbReference type="Proteomes" id="UP000499080">
    <property type="component" value="Unassembled WGS sequence"/>
</dbReference>
<accession>A0A4Y2FFY6</accession>
<keyword evidence="2" id="KW-1185">Reference proteome</keyword>
<name>A0A4Y2FFY6_ARAVE</name>
<gene>
    <name evidence="1" type="ORF">AVEN_223828_1</name>
</gene>
<dbReference type="EMBL" id="BGPR01000889">
    <property type="protein sequence ID" value="GBM39209.1"/>
    <property type="molecule type" value="Genomic_DNA"/>
</dbReference>
<evidence type="ECO:0000313" key="1">
    <source>
        <dbReference type="EMBL" id="GBM39209.1"/>
    </source>
</evidence>
<reference evidence="1 2" key="1">
    <citation type="journal article" date="2019" name="Sci. Rep.">
        <title>Orb-weaving spider Araneus ventricosus genome elucidates the spidroin gene catalogue.</title>
        <authorList>
            <person name="Kono N."/>
            <person name="Nakamura H."/>
            <person name="Ohtoshi R."/>
            <person name="Moran D.A.P."/>
            <person name="Shinohara A."/>
            <person name="Yoshida Y."/>
            <person name="Fujiwara M."/>
            <person name="Mori M."/>
            <person name="Tomita M."/>
            <person name="Arakawa K."/>
        </authorList>
    </citation>
    <scope>NUCLEOTIDE SEQUENCE [LARGE SCALE GENOMIC DNA]</scope>
</reference>
<organism evidence="1 2">
    <name type="scientific">Araneus ventricosus</name>
    <name type="common">Orbweaver spider</name>
    <name type="synonym">Epeira ventricosa</name>
    <dbReference type="NCBI Taxonomy" id="182803"/>
    <lineage>
        <taxon>Eukaryota</taxon>
        <taxon>Metazoa</taxon>
        <taxon>Ecdysozoa</taxon>
        <taxon>Arthropoda</taxon>
        <taxon>Chelicerata</taxon>
        <taxon>Arachnida</taxon>
        <taxon>Araneae</taxon>
        <taxon>Araneomorphae</taxon>
        <taxon>Entelegynae</taxon>
        <taxon>Araneoidea</taxon>
        <taxon>Araneidae</taxon>
        <taxon>Araneus</taxon>
    </lineage>
</organism>
<evidence type="ECO:0000313" key="2">
    <source>
        <dbReference type="Proteomes" id="UP000499080"/>
    </source>
</evidence>
<dbReference type="AlphaFoldDB" id="A0A4Y2FFY6"/>
<comment type="caution">
    <text evidence="1">The sequence shown here is derived from an EMBL/GenBank/DDBJ whole genome shotgun (WGS) entry which is preliminary data.</text>
</comment>
<sequence>MIRHPDQLESLSSSISVPMTCHHLLPGDFRLMCHPLLTSSASRRSVSRCLSTDPCQETSSSRNIGTDNSALPFTFGLNLKTVSAYLRTRIAEKSRQ</sequence>
<proteinExistence type="predicted"/>